<evidence type="ECO:0008006" key="3">
    <source>
        <dbReference type="Google" id="ProtNLM"/>
    </source>
</evidence>
<name>A0AB33K2V4_9ACTN</name>
<feature type="region of interest" description="Disordered" evidence="1">
    <location>
        <begin position="86"/>
        <end position="105"/>
    </location>
</feature>
<evidence type="ECO:0000313" key="2">
    <source>
        <dbReference type="EMBL" id="BFP49821.1"/>
    </source>
</evidence>
<dbReference type="AlphaFoldDB" id="A0AB33K2V4"/>
<dbReference type="EMBL" id="AP035881">
    <property type="protein sequence ID" value="BFP49821.1"/>
    <property type="molecule type" value="Genomic_DNA"/>
</dbReference>
<protein>
    <recommendedName>
        <fullName evidence="3">WXG100 family type VII secretion target</fullName>
    </recommendedName>
</protein>
<accession>A0AB33K2V4</accession>
<dbReference type="Gene3D" id="1.10.287.1060">
    <property type="entry name" value="ESAT-6-like"/>
    <property type="match status" value="1"/>
</dbReference>
<organism evidence="2">
    <name type="scientific">Kitasatospora sp. CMC57</name>
    <dbReference type="NCBI Taxonomy" id="3231513"/>
    <lineage>
        <taxon>Bacteria</taxon>
        <taxon>Bacillati</taxon>
        <taxon>Actinomycetota</taxon>
        <taxon>Actinomycetes</taxon>
        <taxon>Kitasatosporales</taxon>
        <taxon>Streptomycetaceae</taxon>
        <taxon>Kitasatospora</taxon>
    </lineage>
</organism>
<sequence length="242" mass="25333">MEEQQLRQVDAVQAADPVAARVAADAVEPAEPALARLEPMQAGEPMTARVAADALQPTTARLEPMQVGEPMTARATTDAVRIAAQPVESSKRLAASGTPAGGGDAGQGFQVDPEQYRAAVGPVLAGSDQLNELTRGLNAYLSGMNARAPWGNDDSGEKFANGEKGYLTYSGKVLEGLGNLPTALKYIADGIKAMAESYDNAEEALSTGLTSMEAELPETALFHPDLALRDIAQGRPHHTGRP</sequence>
<reference evidence="2" key="1">
    <citation type="submission" date="2024-07" db="EMBL/GenBank/DDBJ databases">
        <title>Complete genome sequences of cellulolytic bacteria, Kitasatospora sp. CMC57 and Streptomyces sp. CMC78, isolated from Japanese agricultural soil.</title>
        <authorList>
            <person name="Hashimoto T."/>
            <person name="Ito M."/>
            <person name="Iwamoto M."/>
            <person name="Fukahori D."/>
            <person name="Shoda T."/>
            <person name="Sakoda M."/>
            <person name="Morohoshi T."/>
            <person name="Mitsuboshi M."/>
            <person name="Nishizawa T."/>
        </authorList>
    </citation>
    <scope>NUCLEOTIDE SEQUENCE</scope>
    <source>
        <strain evidence="2">CMC57</strain>
    </source>
</reference>
<proteinExistence type="predicted"/>
<gene>
    <name evidence="2" type="ORF">KCMC57_61890</name>
</gene>
<dbReference type="RefSeq" id="WP_407991882.1">
    <property type="nucleotide sequence ID" value="NZ_AP035881.2"/>
</dbReference>
<evidence type="ECO:0000256" key="1">
    <source>
        <dbReference type="SAM" id="MobiDB-lite"/>
    </source>
</evidence>